<dbReference type="InterPro" id="IPR013525">
    <property type="entry name" value="ABC2_TM"/>
</dbReference>
<reference evidence="7 8" key="1">
    <citation type="submission" date="2021-03" db="EMBL/GenBank/DDBJ databases">
        <title>Genomic Encyclopedia of Type Strains, Phase IV (KMG-IV): sequencing the most valuable type-strain genomes for metagenomic binning, comparative biology and taxonomic classification.</title>
        <authorList>
            <person name="Goeker M."/>
        </authorList>
    </citation>
    <scope>NUCLEOTIDE SEQUENCE [LARGE SCALE GENOMIC DNA]</scope>
    <source>
        <strain evidence="7 8">DSM 28650</strain>
    </source>
</reference>
<dbReference type="InterPro" id="IPR052902">
    <property type="entry name" value="ABC-2_transporter"/>
</dbReference>
<dbReference type="Proteomes" id="UP001519308">
    <property type="component" value="Unassembled WGS sequence"/>
</dbReference>
<keyword evidence="3 5" id="KW-1133">Transmembrane helix</keyword>
<accession>A0ABS4K6S7</accession>
<feature type="transmembrane region" description="Helical" evidence="5">
    <location>
        <begin position="361"/>
        <end position="381"/>
    </location>
</feature>
<dbReference type="EMBL" id="JAGGLL010000030">
    <property type="protein sequence ID" value="MBP2023489.1"/>
    <property type="molecule type" value="Genomic_DNA"/>
</dbReference>
<organism evidence="7 8">
    <name type="scientific">Clostridium punense</name>
    <dbReference type="NCBI Taxonomy" id="1054297"/>
    <lineage>
        <taxon>Bacteria</taxon>
        <taxon>Bacillati</taxon>
        <taxon>Bacillota</taxon>
        <taxon>Clostridia</taxon>
        <taxon>Eubacteriales</taxon>
        <taxon>Clostridiaceae</taxon>
        <taxon>Clostridium</taxon>
    </lineage>
</organism>
<keyword evidence="4 5" id="KW-0472">Membrane</keyword>
<gene>
    <name evidence="7" type="ORF">J2Z44_003326</name>
</gene>
<feature type="transmembrane region" description="Helical" evidence="5">
    <location>
        <begin position="239"/>
        <end position="261"/>
    </location>
</feature>
<comment type="caution">
    <text evidence="7">The sequence shown here is derived from an EMBL/GenBank/DDBJ whole genome shotgun (WGS) entry which is preliminary data.</text>
</comment>
<feature type="transmembrane region" description="Helical" evidence="5">
    <location>
        <begin position="20"/>
        <end position="39"/>
    </location>
</feature>
<evidence type="ECO:0000313" key="8">
    <source>
        <dbReference type="Proteomes" id="UP001519308"/>
    </source>
</evidence>
<name>A0ABS4K6S7_9CLOT</name>
<evidence type="ECO:0000256" key="2">
    <source>
        <dbReference type="ARBA" id="ARBA00022692"/>
    </source>
</evidence>
<comment type="subcellular location">
    <subcellularLocation>
        <location evidence="1">Membrane</location>
        <topology evidence="1">Multi-pass membrane protein</topology>
    </subcellularLocation>
</comment>
<sequence length="389" mass="43974">MRLKAFIKVMLKGLVREWKVTVFTFIIFPMVTSVLYGYFQKELFTPENIMSKYYINIIDEDKSEASTGLKELFNNEGVKDFIVLTEDREKLQVEVVIPKGYESALIGLKEEEIVLRQLNEKGEPVIAAVSSLVEKYNKAVQEGISINNRIVKSPLSQEDKEKLMMDIGEKFKSFQTEKGIKTNIYTEGKNLTSFQYYSISIFSFISLVLIGSLSNSYYTERENGLVKRYLAAPMSKIQYFNYILISNFTFALIVNSIYVMVYKISNMSFQGSYGILILILIILSILEATLAGFLVAFFKDKRIGGIFINAFILLSVSVGGAFFPVDKVGGKVLAVLSNIAPNTHIINVFKSYMLENTLSSIINPLVIMATVAIVSYLISIIKVKVKWED</sequence>
<proteinExistence type="predicted"/>
<evidence type="ECO:0000256" key="1">
    <source>
        <dbReference type="ARBA" id="ARBA00004141"/>
    </source>
</evidence>
<keyword evidence="8" id="KW-1185">Reference proteome</keyword>
<feature type="domain" description="ABC-2 type transporter transmembrane" evidence="6">
    <location>
        <begin position="19"/>
        <end position="381"/>
    </location>
</feature>
<feature type="transmembrane region" description="Helical" evidence="5">
    <location>
        <begin position="305"/>
        <end position="323"/>
    </location>
</feature>
<feature type="transmembrane region" description="Helical" evidence="5">
    <location>
        <begin position="273"/>
        <end position="298"/>
    </location>
</feature>
<feature type="transmembrane region" description="Helical" evidence="5">
    <location>
        <begin position="196"/>
        <end position="218"/>
    </location>
</feature>
<evidence type="ECO:0000313" key="7">
    <source>
        <dbReference type="EMBL" id="MBP2023489.1"/>
    </source>
</evidence>
<evidence type="ECO:0000256" key="4">
    <source>
        <dbReference type="ARBA" id="ARBA00023136"/>
    </source>
</evidence>
<dbReference type="Pfam" id="PF12698">
    <property type="entry name" value="ABC2_membrane_3"/>
    <property type="match status" value="1"/>
</dbReference>
<evidence type="ECO:0000259" key="6">
    <source>
        <dbReference type="Pfam" id="PF12698"/>
    </source>
</evidence>
<evidence type="ECO:0000256" key="5">
    <source>
        <dbReference type="SAM" id="Phobius"/>
    </source>
</evidence>
<evidence type="ECO:0000256" key="3">
    <source>
        <dbReference type="ARBA" id="ARBA00022989"/>
    </source>
</evidence>
<dbReference type="PANTHER" id="PTHR43027:SF1">
    <property type="entry name" value="DOXORUBICIN RESISTANCE ABC TRANSPORTER PERMEASE PROTEIN DRRC-RELATED"/>
    <property type="match status" value="1"/>
</dbReference>
<keyword evidence="2 5" id="KW-0812">Transmembrane</keyword>
<dbReference type="RefSeq" id="WP_021284184.1">
    <property type="nucleotide sequence ID" value="NZ_JAGGLL010000030.1"/>
</dbReference>
<dbReference type="PANTHER" id="PTHR43027">
    <property type="entry name" value="DOXORUBICIN RESISTANCE ABC TRANSPORTER PERMEASE PROTEIN DRRC-RELATED"/>
    <property type="match status" value="1"/>
</dbReference>
<protein>
    <submittedName>
        <fullName evidence="7">ABC-2 type transport system permease protein</fullName>
    </submittedName>
</protein>